<comment type="cofactor">
    <cofactor evidence="1 27">
        <name>heme</name>
        <dbReference type="ChEBI" id="CHEBI:30413"/>
    </cofactor>
</comment>
<keyword evidence="7" id="KW-0812">Transmembrane</keyword>
<evidence type="ECO:0000256" key="12">
    <source>
        <dbReference type="ARBA" id="ARBA00022989"/>
    </source>
</evidence>
<evidence type="ECO:0000256" key="21">
    <source>
        <dbReference type="ARBA" id="ARBA00052159"/>
    </source>
</evidence>
<keyword evidence="12" id="KW-1133">Transmembrane helix</keyword>
<evidence type="ECO:0000256" key="18">
    <source>
        <dbReference type="ARBA" id="ARBA00023136"/>
    </source>
</evidence>
<evidence type="ECO:0000256" key="24">
    <source>
        <dbReference type="ARBA" id="ARBA00066560"/>
    </source>
</evidence>
<evidence type="ECO:0000256" key="5">
    <source>
        <dbReference type="ARBA" id="ARBA00010617"/>
    </source>
</evidence>
<dbReference type="PRINTS" id="PR00463">
    <property type="entry name" value="EP450I"/>
</dbReference>
<dbReference type="FunFam" id="1.10.630.10:FF:000017">
    <property type="entry name" value="cytochrome P450 2U1 isoform X1"/>
    <property type="match status" value="2"/>
</dbReference>
<evidence type="ECO:0000256" key="2">
    <source>
        <dbReference type="ARBA" id="ARBA00004154"/>
    </source>
</evidence>
<keyword evidence="17" id="KW-0496">Mitochondrion</keyword>
<keyword evidence="8 27" id="KW-0479">Metal-binding</keyword>
<evidence type="ECO:0000256" key="11">
    <source>
        <dbReference type="ARBA" id="ARBA00022848"/>
    </source>
</evidence>
<accession>A0A8T0FPK4</accession>
<evidence type="ECO:0000256" key="15">
    <source>
        <dbReference type="ARBA" id="ARBA00023033"/>
    </source>
</evidence>
<evidence type="ECO:0000256" key="14">
    <source>
        <dbReference type="ARBA" id="ARBA00023004"/>
    </source>
</evidence>
<proteinExistence type="inferred from homology"/>
<keyword evidence="15" id="KW-0503">Monooxygenase</keyword>
<dbReference type="InterPro" id="IPR036396">
    <property type="entry name" value="Cyt_P450_sf"/>
</dbReference>
<keyword evidence="13" id="KW-0560">Oxidoreductase</keyword>
<keyword evidence="16" id="KW-0443">Lipid metabolism</keyword>
<keyword evidence="29" id="KW-1185">Reference proteome</keyword>
<gene>
    <name evidence="28" type="ORF">HNY73_004097</name>
</gene>
<evidence type="ECO:0000256" key="10">
    <source>
        <dbReference type="ARBA" id="ARBA00022824"/>
    </source>
</evidence>
<dbReference type="Gene3D" id="1.10.630.10">
    <property type="entry name" value="Cytochrome P450"/>
    <property type="match status" value="5"/>
</dbReference>
<evidence type="ECO:0000256" key="20">
    <source>
        <dbReference type="ARBA" id="ARBA00051320"/>
    </source>
</evidence>
<keyword evidence="9" id="KW-0999">Mitochondrion inner membrane</keyword>
<comment type="catalytic activity">
    <reaction evidence="19">
        <text>(5Z,8Z,11Z,14Z)-eicosatetraenoate + reduced [NADPH--hemoprotein reductase] + O2 = 19-hydroxy-(5Z,8Z,11Z,14Z)-eicosatetraenoate + oxidized [NADPH--hemoprotein reductase] + H2O + H(+)</text>
        <dbReference type="Rhea" id="RHEA:39759"/>
        <dbReference type="Rhea" id="RHEA-COMP:11964"/>
        <dbReference type="Rhea" id="RHEA-COMP:11965"/>
        <dbReference type="ChEBI" id="CHEBI:15377"/>
        <dbReference type="ChEBI" id="CHEBI:15378"/>
        <dbReference type="ChEBI" id="CHEBI:15379"/>
        <dbReference type="ChEBI" id="CHEBI:32395"/>
        <dbReference type="ChEBI" id="CHEBI:57618"/>
        <dbReference type="ChEBI" id="CHEBI:58210"/>
        <dbReference type="ChEBI" id="CHEBI:76627"/>
    </reaction>
    <physiologicalReaction direction="left-to-right" evidence="19">
        <dbReference type="Rhea" id="RHEA:39760"/>
    </physiologicalReaction>
</comment>
<comment type="subcellular location">
    <subcellularLocation>
        <location evidence="4">Endoplasmic reticulum membrane</location>
        <topology evidence="4">Multi-pass membrane protein</topology>
    </subcellularLocation>
    <subcellularLocation>
        <location evidence="2">Microsome membrane</location>
        <topology evidence="2">Multi-pass membrane protein</topology>
    </subcellularLocation>
    <subcellularLocation>
        <location evidence="3">Mitochondrion inner membrane</location>
        <topology evidence="3">Multi-pass membrane protein</topology>
    </subcellularLocation>
</comment>
<evidence type="ECO:0000256" key="1">
    <source>
        <dbReference type="ARBA" id="ARBA00001971"/>
    </source>
</evidence>
<keyword evidence="14 27" id="KW-0408">Iron</keyword>
<evidence type="ECO:0000256" key="19">
    <source>
        <dbReference type="ARBA" id="ARBA00049206"/>
    </source>
</evidence>
<reference evidence="28" key="2">
    <citation type="submission" date="2020-06" db="EMBL/GenBank/DDBJ databases">
        <authorList>
            <person name="Sheffer M."/>
        </authorList>
    </citation>
    <scope>NUCLEOTIDE SEQUENCE</scope>
</reference>
<evidence type="ECO:0000256" key="6">
    <source>
        <dbReference type="ARBA" id="ARBA00022617"/>
    </source>
</evidence>
<comment type="function">
    <text evidence="23">A cytochrome P450 monooxygenase involved in the metabolism of arachidonic acid and its conjugates. Mechanistically, uses molecular oxygen inserting one oxygen atom into a substrate, and reducing the second into a water molecule, with two electrons provided by NADPH via cytochrome P450 reductase (CPR; NADPH-ferrihemoprotein reductase). Acts as an omega and omega-1 hydroxylase for arachidonic acid and possibly for other long chain fatty acids. May modulate the arachidonic acid signaling pathway and play a role in other fatty acid signaling processes. May down-regulate the biological activities of N-arachidonoyl-serotonin, an endocannabinoid that has anti-nociceptive effects through inhibition of fatty acid amide hydrolase FAAH, TRPV1 receptor and T-type calcium channels. Catalyzes C-2 oxidation of the indole ring of N-arachidonoyl-serotonin forming a less active product 2-oxo-N-arachidonoyl-serotonin.</text>
</comment>
<evidence type="ECO:0000256" key="4">
    <source>
        <dbReference type="ARBA" id="ARBA00004477"/>
    </source>
</evidence>
<dbReference type="Proteomes" id="UP000807504">
    <property type="component" value="Unassembled WGS sequence"/>
</dbReference>
<dbReference type="Pfam" id="PF00067">
    <property type="entry name" value="p450"/>
    <property type="match status" value="5"/>
</dbReference>
<evidence type="ECO:0000256" key="22">
    <source>
        <dbReference type="ARBA" id="ARBA00052378"/>
    </source>
</evidence>
<evidence type="ECO:0000313" key="29">
    <source>
        <dbReference type="Proteomes" id="UP000807504"/>
    </source>
</evidence>
<dbReference type="PANTHER" id="PTHR24300">
    <property type="entry name" value="CYTOCHROME P450 508A4-RELATED"/>
    <property type="match status" value="1"/>
</dbReference>
<keyword evidence="6 27" id="KW-0349">Heme</keyword>
<dbReference type="InterPro" id="IPR017972">
    <property type="entry name" value="Cyt_P450_CS"/>
</dbReference>
<dbReference type="GO" id="GO:0005743">
    <property type="term" value="C:mitochondrial inner membrane"/>
    <property type="evidence" value="ECO:0007669"/>
    <property type="project" value="UniProtKB-SubCell"/>
</dbReference>
<keyword evidence="10" id="KW-0256">Endoplasmic reticulum</keyword>
<sequence>MEILTLTILACIIGLLIFWALQKRNDRTPPGPTGLPIVGYLPFITSKPHLEFSRLEKKYGPVFSLKLGSENVIILNDFQSSRDAFLQDAFMGRPPNSAFKANKETDRTQAINGMPWRDQRRFSLRLLRDLGFGKSKLDEMIREELDEVLEHFSESKGQPMFVRPILAPSMSNNIASLIYGRRMKYDDPDRIFLDRVINESAAEAGAAAWQFFFPWVRKVFEFFQFGKEGRMDYLLRKMKEFARKEIAKHEETFDEDNIRDYIDGYLLEIRKNKDPAFCKPVLEDLSGAFFGGGSETVRVTIEWLLLTMATYQDIQAKVHAEIDNIIGQNRPPSWNDHLQMPYTEATIMEIMRWRCAIPLNLPRYTLWETELNGYVIPKGCTVIANLWAILHNPKYWGPDAEIFRPERFLADDEKTLIKTEYFVPFSVGKRSCPGEPFARSEVFMYFVGIFQKFKVSLPEGAVPDFEGVLGLTIYDTGGNTPHGPTGLPIIGYYFFLSSRPYIDLQNLGKIYGPIFSLQLGSQRCIVLEDYQLTKDAFTQETFLERSPENLCDHKIATREIGQFNGFSWKEQRRFSLQMLKNLEFGTIHLEAVIKEEIRDLLGQFAKSDDQPIQVRSVLSSSIFNNIASLVFGKRFKYDDPVRKMMEESLIDESAVAGLLDWQIFFPRLAKVAKFFKPESEGKKAQLSKDVNDYILKEIAEHEKTLDPNNPRDYIDGYLIEIEKRNDSALCKEVLEDMVGAFFGACCETVLLTVEWLVLTMATHQDVQIKVQQEIDDVIGTERLPSWADHNKMPYTEATIMELMRWRTIIPIDILTHTLQDTELDGYFIPKDSHVLANVWSVHHNPEYWGEDIKTFRPERFLTEDRKEVTRPEYFIPFDERACPNQSYAKTEIFLYFTSILQKFNITLPEGTKPDVNGQLDIGLDTKSHAKFGKKYGGVFSLQLGSQYCIILDDYQSIKDAFAQDAFLGRPPENPFDLKKATLETGAFNGLPWKEQRRFSLQILKDLGFGKSNLEDMMKEEIRDLLDHLAKYNGEPMQLRPVLSPSMSNNIASLMYGKRLKYDDPVRMMLDKALIEGAAAAGQVSWQLFFPWLARLVKFFKLGSEGKLARITKDVNEYTLKEISEHERTLDPNNPRDYIDGYLMEIKKRNDPAFCKATIRESDRLEPHSLQIPHIYELLSDLYSILTDTRSMELLSNRIRKNEFLNDLTSRFEDTLWDTELNGYFIPKDSYVLANLWSVHHNPKYWGEDVDVFRPERFLTKDGNEVIKPEYFIPFSIGKRSCPGESYAKTEVFLYFTSILQKFHISLPEGAKPDFDGQLGIGLGPNSYDVCLKKRKQEHLTVFLGKNKEEEVLEDMVGAFFGAGSETVRLTLEWLVLTTATYQDVQKKVQQEIDDVIGTERLPSWTDHSKMPYTEATIMEIMRWRTIIPINVLRYTLWDTELNGFFIPKDAYVLANLWSIHHNPKYWGKDVDVFRPERFLTEDGNEVVRPEYFIPFSVGKRSCPGESYAKIEVFLYFTSILQKFHISLPEGAKPDFDGQLGIGLMPKPFEVCLTKRF</sequence>
<evidence type="ECO:0000256" key="16">
    <source>
        <dbReference type="ARBA" id="ARBA00023098"/>
    </source>
</evidence>
<reference evidence="28" key="1">
    <citation type="journal article" date="2020" name="bioRxiv">
        <title>Chromosome-level reference genome of the European wasp spider Argiope bruennichi: a resource for studies on range expansion and evolutionary adaptation.</title>
        <authorList>
            <person name="Sheffer M.M."/>
            <person name="Hoppe A."/>
            <person name="Krehenwinkel H."/>
            <person name="Uhl G."/>
            <person name="Kuss A.W."/>
            <person name="Jensen L."/>
            <person name="Jensen C."/>
            <person name="Gillespie R.G."/>
            <person name="Hoff K.J."/>
            <person name="Prost S."/>
        </authorList>
    </citation>
    <scope>NUCLEOTIDE SEQUENCE</scope>
</reference>
<evidence type="ECO:0000256" key="23">
    <source>
        <dbReference type="ARBA" id="ARBA00058812"/>
    </source>
</evidence>
<dbReference type="GO" id="GO:0102033">
    <property type="term" value="F:long-chain fatty acid omega-hydroxylase activity"/>
    <property type="evidence" value="ECO:0007669"/>
    <property type="project" value="UniProtKB-EC"/>
</dbReference>
<evidence type="ECO:0000256" key="27">
    <source>
        <dbReference type="PIRSR" id="PIRSR602401-1"/>
    </source>
</evidence>
<keyword evidence="11" id="KW-0492">Microsome</keyword>
<evidence type="ECO:0000256" key="13">
    <source>
        <dbReference type="ARBA" id="ARBA00023002"/>
    </source>
</evidence>
<organism evidence="28 29">
    <name type="scientific">Argiope bruennichi</name>
    <name type="common">Wasp spider</name>
    <name type="synonym">Aranea bruennichi</name>
    <dbReference type="NCBI Taxonomy" id="94029"/>
    <lineage>
        <taxon>Eukaryota</taxon>
        <taxon>Metazoa</taxon>
        <taxon>Ecdysozoa</taxon>
        <taxon>Arthropoda</taxon>
        <taxon>Chelicerata</taxon>
        <taxon>Arachnida</taxon>
        <taxon>Araneae</taxon>
        <taxon>Araneomorphae</taxon>
        <taxon>Entelegynae</taxon>
        <taxon>Araneoidea</taxon>
        <taxon>Araneidae</taxon>
        <taxon>Argiope</taxon>
    </lineage>
</organism>
<dbReference type="GO" id="GO:0006629">
    <property type="term" value="P:lipid metabolic process"/>
    <property type="evidence" value="ECO:0007669"/>
    <property type="project" value="UniProtKB-KW"/>
</dbReference>
<evidence type="ECO:0000313" key="28">
    <source>
        <dbReference type="EMBL" id="KAF8792512.1"/>
    </source>
</evidence>
<dbReference type="GO" id="GO:0006805">
    <property type="term" value="P:xenobiotic metabolic process"/>
    <property type="evidence" value="ECO:0007669"/>
    <property type="project" value="TreeGrafter"/>
</dbReference>
<dbReference type="InterPro" id="IPR001128">
    <property type="entry name" value="Cyt_P450"/>
</dbReference>
<name>A0A8T0FPK4_ARGBR</name>
<keyword evidence="18" id="KW-0472">Membrane</keyword>
<evidence type="ECO:0000256" key="8">
    <source>
        <dbReference type="ARBA" id="ARBA00022723"/>
    </source>
</evidence>
<feature type="binding site" description="axial binding residue" evidence="27">
    <location>
        <position position="432"/>
    </location>
    <ligand>
        <name>heme</name>
        <dbReference type="ChEBI" id="CHEBI:30413"/>
    </ligand>
    <ligandPart>
        <name>Fe</name>
        <dbReference type="ChEBI" id="CHEBI:18248"/>
    </ligandPart>
</feature>
<evidence type="ECO:0000256" key="3">
    <source>
        <dbReference type="ARBA" id="ARBA00004448"/>
    </source>
</evidence>
<comment type="catalytic activity">
    <reaction evidence="22">
        <text>an omega-methyl-long-chain fatty acid + reduced [NADPH--hemoprotein reductase] + O2 = an omega-hydroxy-long-chain fatty acid + oxidized [NADPH--hemoprotein reductase] + H2O + H(+)</text>
        <dbReference type="Rhea" id="RHEA:56748"/>
        <dbReference type="Rhea" id="RHEA-COMP:11964"/>
        <dbReference type="Rhea" id="RHEA-COMP:11965"/>
        <dbReference type="ChEBI" id="CHEBI:15377"/>
        <dbReference type="ChEBI" id="CHEBI:15378"/>
        <dbReference type="ChEBI" id="CHEBI:15379"/>
        <dbReference type="ChEBI" id="CHEBI:57618"/>
        <dbReference type="ChEBI" id="CHEBI:58210"/>
        <dbReference type="ChEBI" id="CHEBI:140991"/>
        <dbReference type="ChEBI" id="CHEBI:140992"/>
        <dbReference type="EC" id="1.14.14.80"/>
    </reaction>
    <physiologicalReaction direction="left-to-right" evidence="22">
        <dbReference type="Rhea" id="RHEA:56749"/>
    </physiologicalReaction>
</comment>
<dbReference type="GO" id="GO:0005506">
    <property type="term" value="F:iron ion binding"/>
    <property type="evidence" value="ECO:0007669"/>
    <property type="project" value="InterPro"/>
</dbReference>
<evidence type="ECO:0000256" key="7">
    <source>
        <dbReference type="ARBA" id="ARBA00022692"/>
    </source>
</evidence>
<dbReference type="SUPFAM" id="SSF48264">
    <property type="entry name" value="Cytochrome P450"/>
    <property type="match status" value="4"/>
</dbReference>
<comment type="catalytic activity">
    <reaction evidence="20">
        <text>(5Z,8Z,11Z,14Z)-eicosatetraenoate + reduced [NADPH--hemoprotein reductase] + O2 = 20-hydroxy-(5Z,8Z,11Z,14Z)-eicosatetraenoate + oxidized [NADPH--hemoprotein reductase] + H2O + H(+)</text>
        <dbReference type="Rhea" id="RHEA:39755"/>
        <dbReference type="Rhea" id="RHEA-COMP:11964"/>
        <dbReference type="Rhea" id="RHEA-COMP:11965"/>
        <dbReference type="ChEBI" id="CHEBI:15377"/>
        <dbReference type="ChEBI" id="CHEBI:15378"/>
        <dbReference type="ChEBI" id="CHEBI:15379"/>
        <dbReference type="ChEBI" id="CHEBI:32395"/>
        <dbReference type="ChEBI" id="CHEBI:57618"/>
        <dbReference type="ChEBI" id="CHEBI:58210"/>
        <dbReference type="ChEBI" id="CHEBI:76624"/>
    </reaction>
    <physiologicalReaction direction="left-to-right" evidence="20">
        <dbReference type="Rhea" id="RHEA:39756"/>
    </physiologicalReaction>
</comment>
<evidence type="ECO:0000256" key="25">
    <source>
        <dbReference type="ARBA" id="ARBA00067282"/>
    </source>
</evidence>
<dbReference type="GO" id="GO:0005789">
    <property type="term" value="C:endoplasmic reticulum membrane"/>
    <property type="evidence" value="ECO:0007669"/>
    <property type="project" value="UniProtKB-SubCell"/>
</dbReference>
<dbReference type="PRINTS" id="PR00385">
    <property type="entry name" value="P450"/>
</dbReference>
<comment type="similarity">
    <text evidence="5">Belongs to the cytochrome P450 family.</text>
</comment>
<dbReference type="EMBL" id="JABXBU010000003">
    <property type="protein sequence ID" value="KAF8792512.1"/>
    <property type="molecule type" value="Genomic_DNA"/>
</dbReference>
<dbReference type="GO" id="GO:0006082">
    <property type="term" value="P:organic acid metabolic process"/>
    <property type="evidence" value="ECO:0007669"/>
    <property type="project" value="TreeGrafter"/>
</dbReference>
<dbReference type="InterPro" id="IPR002401">
    <property type="entry name" value="Cyt_P450_E_grp-I"/>
</dbReference>
<comment type="catalytic activity">
    <reaction evidence="21">
        <text>N-[(5Z,8Z,11Z,14Z)-eicosatetraenoyl]-serotonin + reduced [NADPH--hemoprotein reductase] + O2 = 2-oxo-N-[(5Z,8Z,11Z,14Z)-eicosatetraenoyl]-serotonin + oxidized [NADPH--hemoprotein reductase] + H2O + H(+)</text>
        <dbReference type="Rhea" id="RHEA:50296"/>
        <dbReference type="Rhea" id="RHEA-COMP:11964"/>
        <dbReference type="Rhea" id="RHEA-COMP:11965"/>
        <dbReference type="ChEBI" id="CHEBI:15377"/>
        <dbReference type="ChEBI" id="CHEBI:15378"/>
        <dbReference type="ChEBI" id="CHEBI:15379"/>
        <dbReference type="ChEBI" id="CHEBI:57618"/>
        <dbReference type="ChEBI" id="CHEBI:58210"/>
        <dbReference type="ChEBI" id="CHEBI:132255"/>
        <dbReference type="ChEBI" id="CHEBI:132256"/>
    </reaction>
    <physiologicalReaction direction="left-to-right" evidence="21">
        <dbReference type="Rhea" id="RHEA:50297"/>
    </physiologicalReaction>
</comment>
<evidence type="ECO:0000256" key="9">
    <source>
        <dbReference type="ARBA" id="ARBA00022792"/>
    </source>
</evidence>
<dbReference type="PROSITE" id="PS00086">
    <property type="entry name" value="CYTOCHROME_P450"/>
    <property type="match status" value="3"/>
</dbReference>
<dbReference type="InterPro" id="IPR050182">
    <property type="entry name" value="Cytochrome_P450_fam2"/>
</dbReference>
<protein>
    <recommendedName>
        <fullName evidence="25">Cytochrome P450 2U1</fullName>
        <ecNumber evidence="24">1.14.14.80</ecNumber>
    </recommendedName>
    <alternativeName>
        <fullName evidence="26">Long-chain fatty acid omega-monooxygenase</fullName>
    </alternativeName>
</protein>
<dbReference type="EC" id="1.14.14.80" evidence="24"/>
<evidence type="ECO:0000256" key="17">
    <source>
        <dbReference type="ARBA" id="ARBA00023128"/>
    </source>
</evidence>
<dbReference type="GO" id="GO:0020037">
    <property type="term" value="F:heme binding"/>
    <property type="evidence" value="ECO:0007669"/>
    <property type="project" value="InterPro"/>
</dbReference>
<comment type="caution">
    <text evidence="28">The sequence shown here is derived from an EMBL/GenBank/DDBJ whole genome shotgun (WGS) entry which is preliminary data.</text>
</comment>
<dbReference type="PANTHER" id="PTHR24300:SF375">
    <property type="entry name" value="CYTOCHROME P450 FAMILY"/>
    <property type="match status" value="1"/>
</dbReference>
<evidence type="ECO:0000256" key="26">
    <source>
        <dbReference type="ARBA" id="ARBA00079181"/>
    </source>
</evidence>